<dbReference type="Gene3D" id="3.30.470.20">
    <property type="entry name" value="ATP-grasp fold, B domain"/>
    <property type="match status" value="1"/>
</dbReference>
<evidence type="ECO:0000256" key="13">
    <source>
        <dbReference type="ARBA" id="ARBA00022960"/>
    </source>
</evidence>
<comment type="subcellular location">
    <subcellularLocation>
        <location evidence="3 19">Cytoplasm</location>
    </subcellularLocation>
</comment>
<dbReference type="Proteomes" id="UP000177310">
    <property type="component" value="Unassembled WGS sequence"/>
</dbReference>
<evidence type="ECO:0000256" key="15">
    <source>
        <dbReference type="ARBA" id="ARBA00023211"/>
    </source>
</evidence>
<dbReference type="AlphaFoldDB" id="A0A1G1YHG6"/>
<evidence type="ECO:0000313" key="25">
    <source>
        <dbReference type="EMBL" id="OGY51803.1"/>
    </source>
</evidence>
<comment type="pathway">
    <text evidence="4 19">Cell wall biogenesis; peptidoglycan biosynthesis.</text>
</comment>
<evidence type="ECO:0000259" key="24">
    <source>
        <dbReference type="PROSITE" id="PS50975"/>
    </source>
</evidence>
<comment type="similarity">
    <text evidence="5 19">Belongs to the D-alanine--D-alanine ligase family.</text>
</comment>
<keyword evidence="15 22" id="KW-0464">Manganese</keyword>
<evidence type="ECO:0000256" key="7">
    <source>
        <dbReference type="ARBA" id="ARBA00022490"/>
    </source>
</evidence>
<comment type="pathway">
    <text evidence="18">Glycan biosynthesis.</text>
</comment>
<evidence type="ECO:0000256" key="20">
    <source>
        <dbReference type="PIRSR" id="PIRSR039102-1"/>
    </source>
</evidence>
<keyword evidence="13 19" id="KW-0133">Cell shape</keyword>
<organism evidence="25 26">
    <name type="scientific">Candidatus Buchananbacteria bacterium RIFCSPHIGHO2_02_FULL_56_16</name>
    <dbReference type="NCBI Taxonomy" id="1797542"/>
    <lineage>
        <taxon>Bacteria</taxon>
        <taxon>Candidatus Buchananiibacteriota</taxon>
    </lineage>
</organism>
<dbReference type="GO" id="GO:0046872">
    <property type="term" value="F:metal ion binding"/>
    <property type="evidence" value="ECO:0007669"/>
    <property type="project" value="UniProtKB-KW"/>
</dbReference>
<dbReference type="GO" id="GO:0071555">
    <property type="term" value="P:cell wall organization"/>
    <property type="evidence" value="ECO:0007669"/>
    <property type="project" value="UniProtKB-KW"/>
</dbReference>
<feature type="binding site" evidence="21">
    <location>
        <begin position="179"/>
        <end position="180"/>
    </location>
    <ligand>
        <name>ATP</name>
        <dbReference type="ChEBI" id="CHEBI:30616"/>
    </ligand>
</feature>
<evidence type="ECO:0000256" key="3">
    <source>
        <dbReference type="ARBA" id="ARBA00004496"/>
    </source>
</evidence>
<dbReference type="InterPro" id="IPR005905">
    <property type="entry name" value="D_ala_D_ala"/>
</dbReference>
<dbReference type="InterPro" id="IPR013815">
    <property type="entry name" value="ATP_grasp_subdomain_1"/>
</dbReference>
<reference evidence="25 26" key="1">
    <citation type="journal article" date="2016" name="Nat. Commun.">
        <title>Thousands of microbial genomes shed light on interconnected biogeochemical processes in an aquifer system.</title>
        <authorList>
            <person name="Anantharaman K."/>
            <person name="Brown C.T."/>
            <person name="Hug L.A."/>
            <person name="Sharon I."/>
            <person name="Castelle C.J."/>
            <person name="Probst A.J."/>
            <person name="Thomas B.C."/>
            <person name="Singh A."/>
            <person name="Wilkins M.J."/>
            <person name="Karaoz U."/>
            <person name="Brodie E.L."/>
            <person name="Williams K.H."/>
            <person name="Hubbard S.S."/>
            <person name="Banfield J.F."/>
        </authorList>
    </citation>
    <scope>NUCLEOTIDE SEQUENCE [LARGE SCALE GENOMIC DNA]</scope>
</reference>
<dbReference type="PROSITE" id="PS50975">
    <property type="entry name" value="ATP_GRASP"/>
    <property type="match status" value="1"/>
</dbReference>
<dbReference type="GO" id="GO:0005829">
    <property type="term" value="C:cytosol"/>
    <property type="evidence" value="ECO:0007669"/>
    <property type="project" value="TreeGrafter"/>
</dbReference>
<evidence type="ECO:0000256" key="1">
    <source>
        <dbReference type="ARBA" id="ARBA00001936"/>
    </source>
</evidence>
<dbReference type="NCBIfam" id="TIGR01205">
    <property type="entry name" value="D_ala_D_alaTIGR"/>
    <property type="match status" value="1"/>
</dbReference>
<dbReference type="InterPro" id="IPR016185">
    <property type="entry name" value="PreATP-grasp_dom_sf"/>
</dbReference>
<dbReference type="GO" id="GO:0008360">
    <property type="term" value="P:regulation of cell shape"/>
    <property type="evidence" value="ECO:0007669"/>
    <property type="project" value="UniProtKB-KW"/>
</dbReference>
<feature type="active site" evidence="20">
    <location>
        <position position="21"/>
    </location>
</feature>
<dbReference type="InterPro" id="IPR011127">
    <property type="entry name" value="Dala_Dala_lig_N"/>
</dbReference>
<protein>
    <recommendedName>
        <fullName evidence="6 19">D-alanine--D-alanine ligase</fullName>
        <ecNumber evidence="6 19">6.3.2.4</ecNumber>
    </recommendedName>
    <alternativeName>
        <fullName evidence="19">D-Ala-D-Ala ligase</fullName>
    </alternativeName>
    <alternativeName>
        <fullName evidence="19">D-alanylalanine synthetase</fullName>
    </alternativeName>
</protein>
<evidence type="ECO:0000256" key="23">
    <source>
        <dbReference type="PROSITE-ProRule" id="PRU00409"/>
    </source>
</evidence>
<dbReference type="GO" id="GO:0009252">
    <property type="term" value="P:peptidoglycan biosynthetic process"/>
    <property type="evidence" value="ECO:0007669"/>
    <property type="project" value="UniProtKB-UniRule"/>
</dbReference>
<feature type="active site" evidence="20">
    <location>
        <position position="179"/>
    </location>
</feature>
<sequence length="361" mass="39993">MSRKTQKKLTVGVIFGGRSGEHEVSLVSAASVIKALDKKKYRVVQIGIAKDGAWVTQKPMAALKSGKPAKQGSRLMPERVLNRCDVVFPVLHGSYGEDGTVQGMLEMANVAYVGGGVLGSAAAMDKVVQKQLCDQAGLPSVNYVWFLSKDWRKNKPAILQRINYKLRYPMFTKPANLGSSVGIGKCHDRQELIAGINDAARYDRKVIVEQGIEPMHEIEVAVLGNDHPRASVPGEIVSSNEFYDYDAKYVDGKSQAVIPAKLPQSVKREIQRIAVLAFKVLDLSGMARVDFLVKRGSYKVYLNEVNTIPGFTSISMYPKLWAASGVPYPQLLDRLITLALERYREKAALATSYRPKEDWYK</sequence>
<keyword evidence="14 19" id="KW-0573">Peptidoglycan synthesis</keyword>
<evidence type="ECO:0000313" key="26">
    <source>
        <dbReference type="Proteomes" id="UP000177310"/>
    </source>
</evidence>
<dbReference type="Pfam" id="PF01820">
    <property type="entry name" value="Dala_Dala_lig_N"/>
    <property type="match status" value="1"/>
</dbReference>
<evidence type="ECO:0000256" key="12">
    <source>
        <dbReference type="ARBA" id="ARBA00022842"/>
    </source>
</evidence>
<dbReference type="NCBIfam" id="NF002378">
    <property type="entry name" value="PRK01372.1"/>
    <property type="match status" value="1"/>
</dbReference>
<keyword evidence="9 22" id="KW-0479">Metal-binding</keyword>
<keyword evidence="16 19" id="KW-0961">Cell wall biogenesis/degradation</keyword>
<dbReference type="PANTHER" id="PTHR23132">
    <property type="entry name" value="D-ALANINE--D-ALANINE LIGASE"/>
    <property type="match status" value="1"/>
</dbReference>
<evidence type="ECO:0000256" key="6">
    <source>
        <dbReference type="ARBA" id="ARBA00012216"/>
    </source>
</evidence>
<evidence type="ECO:0000256" key="4">
    <source>
        <dbReference type="ARBA" id="ARBA00004752"/>
    </source>
</evidence>
<dbReference type="InterPro" id="IPR000291">
    <property type="entry name" value="D-Ala_lig_Van_CS"/>
</dbReference>
<keyword evidence="8 19" id="KW-0436">Ligase</keyword>
<evidence type="ECO:0000256" key="11">
    <source>
        <dbReference type="ARBA" id="ARBA00022840"/>
    </source>
</evidence>
<feature type="binding site" evidence="21">
    <location>
        <begin position="171"/>
        <end position="173"/>
    </location>
    <ligand>
        <name>ATP</name>
        <dbReference type="ChEBI" id="CHEBI:30616"/>
    </ligand>
</feature>
<dbReference type="NCBIfam" id="NF002528">
    <property type="entry name" value="PRK01966.1-4"/>
    <property type="match status" value="1"/>
</dbReference>
<dbReference type="STRING" id="1797542.A3J59_01805"/>
<feature type="domain" description="ATP-grasp" evidence="24">
    <location>
        <begin position="130"/>
        <end position="337"/>
    </location>
</feature>
<dbReference type="PIRSF" id="PIRSF039102">
    <property type="entry name" value="Ddl/VanB"/>
    <property type="match status" value="1"/>
</dbReference>
<comment type="caution">
    <text evidence="25">The sequence shown here is derived from an EMBL/GenBank/DDBJ whole genome shotgun (WGS) entry which is preliminary data.</text>
</comment>
<feature type="binding site" evidence="22">
    <location>
        <position position="290"/>
    </location>
    <ligand>
        <name>Mg(2+)</name>
        <dbReference type="ChEBI" id="CHEBI:18420"/>
        <label>1</label>
    </ligand>
</feature>
<comment type="cofactor">
    <cofactor evidence="1">
        <name>Mn(2+)</name>
        <dbReference type="ChEBI" id="CHEBI:29035"/>
    </cofactor>
</comment>
<feature type="active site" evidence="20">
    <location>
        <position position="315"/>
    </location>
</feature>
<evidence type="ECO:0000256" key="10">
    <source>
        <dbReference type="ARBA" id="ARBA00022741"/>
    </source>
</evidence>
<feature type="binding site" evidence="22">
    <location>
        <position position="304"/>
    </location>
    <ligand>
        <name>Mg(2+)</name>
        <dbReference type="ChEBI" id="CHEBI:18420"/>
        <label>2</label>
    </ligand>
</feature>
<keyword evidence="11 23" id="KW-0067">ATP-binding</keyword>
<evidence type="ECO:0000256" key="16">
    <source>
        <dbReference type="ARBA" id="ARBA00023316"/>
    </source>
</evidence>
<comment type="function">
    <text evidence="2 19">Cell wall formation.</text>
</comment>
<dbReference type="Pfam" id="PF07478">
    <property type="entry name" value="Dala_Dala_lig_C"/>
    <property type="match status" value="1"/>
</dbReference>
<evidence type="ECO:0000256" key="8">
    <source>
        <dbReference type="ARBA" id="ARBA00022598"/>
    </source>
</evidence>
<gene>
    <name evidence="19" type="primary">ddl</name>
    <name evidence="25" type="ORF">A3J59_01805</name>
</gene>
<proteinExistence type="inferred from homology"/>
<feature type="binding site" evidence="21">
    <location>
        <position position="126"/>
    </location>
    <ligand>
        <name>ATP</name>
        <dbReference type="ChEBI" id="CHEBI:30616"/>
    </ligand>
</feature>
<evidence type="ECO:0000256" key="9">
    <source>
        <dbReference type="ARBA" id="ARBA00022723"/>
    </source>
</evidence>
<feature type="binding site" evidence="21">
    <location>
        <begin position="209"/>
        <end position="217"/>
    </location>
    <ligand>
        <name>ATP</name>
        <dbReference type="ChEBI" id="CHEBI:30616"/>
    </ligand>
</feature>
<evidence type="ECO:0000256" key="2">
    <source>
        <dbReference type="ARBA" id="ARBA00003921"/>
    </source>
</evidence>
<dbReference type="PROSITE" id="PS00843">
    <property type="entry name" value="DALA_DALA_LIGASE_1"/>
    <property type="match status" value="1"/>
</dbReference>
<dbReference type="GO" id="GO:0005524">
    <property type="term" value="F:ATP binding"/>
    <property type="evidence" value="ECO:0007669"/>
    <property type="project" value="UniProtKB-UniRule"/>
</dbReference>
<feature type="binding site" evidence="21">
    <location>
        <begin position="303"/>
        <end position="304"/>
    </location>
    <ligand>
        <name>ATP</name>
        <dbReference type="ChEBI" id="CHEBI:30616"/>
    </ligand>
</feature>
<dbReference type="PANTHER" id="PTHR23132:SF25">
    <property type="entry name" value="D-ALANINE--D-ALANINE LIGASE A"/>
    <property type="match status" value="1"/>
</dbReference>
<dbReference type="GO" id="GO:0008716">
    <property type="term" value="F:D-alanine-D-alanine ligase activity"/>
    <property type="evidence" value="ECO:0007669"/>
    <property type="project" value="UniProtKB-UniRule"/>
</dbReference>
<dbReference type="EMBL" id="MHIL01000014">
    <property type="protein sequence ID" value="OGY51803.1"/>
    <property type="molecule type" value="Genomic_DNA"/>
</dbReference>
<dbReference type="Gene3D" id="3.40.50.20">
    <property type="match status" value="1"/>
</dbReference>
<dbReference type="InterPro" id="IPR011095">
    <property type="entry name" value="Dala_Dala_lig_C"/>
</dbReference>
<feature type="binding site" evidence="22">
    <location>
        <position position="304"/>
    </location>
    <ligand>
        <name>Mg(2+)</name>
        <dbReference type="ChEBI" id="CHEBI:18420"/>
        <label>1</label>
    </ligand>
</feature>
<evidence type="ECO:0000256" key="5">
    <source>
        <dbReference type="ARBA" id="ARBA00010871"/>
    </source>
</evidence>
<evidence type="ECO:0000256" key="22">
    <source>
        <dbReference type="PIRSR" id="PIRSR039102-3"/>
    </source>
</evidence>
<evidence type="ECO:0000256" key="18">
    <source>
        <dbReference type="ARBA" id="ARBA00060592"/>
    </source>
</evidence>
<evidence type="ECO:0000256" key="14">
    <source>
        <dbReference type="ARBA" id="ARBA00022984"/>
    </source>
</evidence>
<dbReference type="PROSITE" id="PS00844">
    <property type="entry name" value="DALA_DALA_LIGASE_2"/>
    <property type="match status" value="1"/>
</dbReference>
<dbReference type="EC" id="6.3.2.4" evidence="6 19"/>
<comment type="catalytic activity">
    <reaction evidence="17 19">
        <text>2 D-alanine + ATP = D-alanyl-D-alanine + ADP + phosphate + H(+)</text>
        <dbReference type="Rhea" id="RHEA:11224"/>
        <dbReference type="ChEBI" id="CHEBI:15378"/>
        <dbReference type="ChEBI" id="CHEBI:30616"/>
        <dbReference type="ChEBI" id="CHEBI:43474"/>
        <dbReference type="ChEBI" id="CHEBI:57416"/>
        <dbReference type="ChEBI" id="CHEBI:57822"/>
        <dbReference type="ChEBI" id="CHEBI:456216"/>
        <dbReference type="EC" id="6.3.2.4"/>
    </reaction>
</comment>
<dbReference type="Gene3D" id="3.30.1490.20">
    <property type="entry name" value="ATP-grasp fold, A domain"/>
    <property type="match status" value="1"/>
</dbReference>
<dbReference type="FunFam" id="3.30.470.20:FF:000008">
    <property type="entry name" value="D-alanine--D-alanine ligase"/>
    <property type="match status" value="1"/>
</dbReference>
<name>A0A1G1YHG6_9BACT</name>
<evidence type="ECO:0000256" key="17">
    <source>
        <dbReference type="ARBA" id="ARBA00047614"/>
    </source>
</evidence>
<evidence type="ECO:0000256" key="19">
    <source>
        <dbReference type="HAMAP-Rule" id="MF_00047"/>
    </source>
</evidence>
<evidence type="ECO:0000256" key="21">
    <source>
        <dbReference type="PIRSR" id="PIRSR039102-2"/>
    </source>
</evidence>
<dbReference type="HAMAP" id="MF_00047">
    <property type="entry name" value="Dala_Dala_lig"/>
    <property type="match status" value="1"/>
</dbReference>
<dbReference type="SUPFAM" id="SSF52440">
    <property type="entry name" value="PreATP-grasp domain"/>
    <property type="match status" value="1"/>
</dbReference>
<dbReference type="InterPro" id="IPR011761">
    <property type="entry name" value="ATP-grasp"/>
</dbReference>
<comment type="cofactor">
    <cofactor evidence="22">
        <name>Mg(2+)</name>
        <dbReference type="ChEBI" id="CHEBI:18420"/>
    </cofactor>
    <cofactor evidence="22">
        <name>Mn(2+)</name>
        <dbReference type="ChEBI" id="CHEBI:29035"/>
    </cofactor>
    <text evidence="22">Binds 2 magnesium or manganese ions per subunit.</text>
</comment>
<keyword evidence="10 21" id="KW-0547">Nucleotide-binding</keyword>
<dbReference type="UniPathway" id="UPA00219"/>
<dbReference type="FunFam" id="3.30.1490.20:FF:000007">
    <property type="entry name" value="D-alanine--D-alanine ligase"/>
    <property type="match status" value="1"/>
</dbReference>
<dbReference type="SUPFAM" id="SSF56059">
    <property type="entry name" value="Glutathione synthetase ATP-binding domain-like"/>
    <property type="match status" value="1"/>
</dbReference>
<keyword evidence="12 22" id="KW-0460">Magnesium</keyword>
<accession>A0A1G1YHG6</accession>
<keyword evidence="7 19" id="KW-0963">Cytoplasm</keyword>
<feature type="binding site" evidence="22">
    <location>
        <position position="306"/>
    </location>
    <ligand>
        <name>Mg(2+)</name>
        <dbReference type="ChEBI" id="CHEBI:18420"/>
        <label>2</label>
    </ligand>
</feature>